<dbReference type="InterPro" id="IPR011990">
    <property type="entry name" value="TPR-like_helical_dom_sf"/>
</dbReference>
<feature type="compositionally biased region" description="Low complexity" evidence="7">
    <location>
        <begin position="1065"/>
        <end position="1097"/>
    </location>
</feature>
<dbReference type="GO" id="GO:0019867">
    <property type="term" value="C:outer membrane"/>
    <property type="evidence" value="ECO:0007669"/>
    <property type="project" value="InterPro"/>
</dbReference>
<keyword evidence="2" id="KW-0732">Signal</keyword>
<sequence>MKLAAMRFRNERSHGGLPAMMPIFPETRTRQSMPESLPIDPLRVRLLRAATAALYTPAAAGRLTLLAVLMTASTLPAVAQSSAVRILLDRAHSQEQSGHMDLAAQTWQQILLAEPNNTEALAGLARWARLAGNNAQAEKYLERLKQINPADPNISHIQNLSSARVQHQRLEEAAKLAQNGHPQEALAAYRGIFGSQPPDGDWALAYYDTMASVPAERDGAIEGLRGLVRKYPGDNRYAITLGRILTYAPKTRVEGERLLREQGQDANAQAALHQALVWDAQNPGAAPAIRDYLKEHKDENLARSLSEAEARQTAPSPATAQNAAEGAAYRALSANRADEAESRFQALLAQQPHNPRALAGMGFVRMKQGNFADAVHYLEQAEQNGSHDHAVENSLVTARFWNTMQQGTAALNDNRTADAIASYQAALALRPDAPEALEGLSGAYMKAGQFVDAVSVYQKLVKLQPASREAWRGLFDAQVQSSQYSDALATARSLPPVVRDPLAQDPQYLTNLSAAYKATGQDAEAQRVLAQALTLPFPDNGRGLKTSTRLQYAGLLAANQRYEQAAGLYRDILADDPMNVPAWQGLVSVQHQSNHDEDAVATIERMPPSAYESAMQDGGFLSLVAAIYQQQNHPDIAQGFLERAAKLVSSKGQTVPIALQLQIAAIRLEQNDPAGAYAIYRQVLLAHPEHLDGWKGLMSALHQTGHDTDALAQIQQIPPEIRRQLESDPDYLQTVAAIYAATGNQRAALEIITGIQGYYRARHIAPPADTDIQGAWLLFNAGNDAIGATALTAERDLYRTLMALGSRTDLTDDQRRRVQTIWASWSVRRAGQATEQNDSHRALEILTAAQQAFPGNPDVTKALAGGYLRAGQPKQALAIYNSPELADAMQNPTVSDYQGMIGAALAVPNLTQAESWLNKAMATYPNDPNVLALAARFEQARGDNARAAAYWKASIAAMPPVSPANQLAHILDRPDIVNPSRSLSTPGLASLLDPDGQTSPQVAPALPGYNNSGTTDVATAQTPVLLGADPLHTGSAPVNLNGQGISDGSRTTTTTTTTTTYAPAHTAARHATVAHPSASSSITTTTTAEPKASPATTQIRRRRPASSSSDASGDRTMTTTHTVTIYSGGSGSASSGSASSGTAPDSSGRASAGGRLGDYSPQSSLHMPMIQAGRMPDSVPGERITQQPVSERARSSDAFAPPALPQARADADLATANPDGSGGNVQLHLGITAANPTEAHWNTLAVASPAPMPQPSSAPVELTLDSSRAIEYVPSGSASIEAYNTATAALADAQRPVEATYLEPQTEYGPQQVTQTWTGSGTGAGQTPYLPSQLNLSQPISTTTTTTQSTLPQTPAQQVLSGWAPVKQTTTTVTTIAQNEQGPLTDVPQQQNLPPLRGPWGAKRVIRQRDPREDAAMQLAMIEGGYSPWLGGTGFVNHRTGTAGIDQLTLFEAPFEASTPLGGSARLTVVTTPSFLDTGALVASTTDTTVGGGTTANQLGTLAPGSAAEQQNASGVGGELQLSAANWGGAVGYTPYEFLVSNVTGRFNWRPGAGPLTFTFNRDAVKDSQLSYAGMRDPGSASATYSGNIWGGVISNAFNAQFAKGDAKSGYYIGMGGQVLRGHHVEDNHRIDGVAGAYWHVLAVPDTGDLTIGANFFGMHYANNLRYFTYGQGGYFSPSAYMLANIPVTWSGRYGVNLHYTVAGAFGLQAFQEEATPLFPLDPSLQTANDNPYYSAQSVVGSNYDLHGELAYHLTDHWYIGGFLALNNTRDYASQTVGFFVRFLGRAQYPSELGPTGLFPYQGNRPMLVP</sequence>
<keyword evidence="4 6" id="KW-0802">TPR repeat</keyword>
<dbReference type="PANTHER" id="PTHR12558:SF33">
    <property type="entry name" value="BLL7664 PROTEIN"/>
    <property type="match status" value="1"/>
</dbReference>
<dbReference type="EMBL" id="SDMK01000002">
    <property type="protein sequence ID" value="RXS95493.1"/>
    <property type="molecule type" value="Genomic_DNA"/>
</dbReference>
<dbReference type="InterPro" id="IPR008410">
    <property type="entry name" value="BCSC_C"/>
</dbReference>
<protein>
    <submittedName>
        <fullName evidence="9">Tetratricopeptide repeat protein</fullName>
    </submittedName>
</protein>
<dbReference type="SUPFAM" id="SSF48452">
    <property type="entry name" value="TPR-like"/>
    <property type="match status" value="5"/>
</dbReference>
<dbReference type="SMART" id="SM00028">
    <property type="entry name" value="TPR"/>
    <property type="match status" value="7"/>
</dbReference>
<feature type="compositionally biased region" description="Polar residues" evidence="7">
    <location>
        <begin position="1116"/>
        <end position="1125"/>
    </location>
</feature>
<dbReference type="Pfam" id="PF05420">
    <property type="entry name" value="BCSC_C"/>
    <property type="match status" value="1"/>
</dbReference>
<feature type="repeat" description="TPR" evidence="6">
    <location>
        <begin position="434"/>
        <end position="467"/>
    </location>
</feature>
<dbReference type="PANTHER" id="PTHR12558">
    <property type="entry name" value="CELL DIVISION CYCLE 16,23,27"/>
    <property type="match status" value="1"/>
</dbReference>
<dbReference type="PROSITE" id="PS50005">
    <property type="entry name" value="TPR"/>
    <property type="match status" value="1"/>
</dbReference>
<accession>A0A4Q1SED7</accession>
<dbReference type="InterPro" id="IPR019734">
    <property type="entry name" value="TPR_rpt"/>
</dbReference>
<evidence type="ECO:0000256" key="2">
    <source>
        <dbReference type="ARBA" id="ARBA00022729"/>
    </source>
</evidence>
<dbReference type="Pfam" id="PF13432">
    <property type="entry name" value="TPR_16"/>
    <property type="match status" value="2"/>
</dbReference>
<feature type="region of interest" description="Disordered" evidence="7">
    <location>
        <begin position="1065"/>
        <end position="1198"/>
    </location>
</feature>
<reference evidence="9 10" key="1">
    <citation type="journal article" date="2016" name="Int. J. Syst. Evol. Microbiol.">
        <title>Acidipila dinghuensis sp. nov., an acidobacterium isolated from forest soil.</title>
        <authorList>
            <person name="Jiang Y.W."/>
            <person name="Wang J."/>
            <person name="Chen M.H."/>
            <person name="Lv Y.Y."/>
            <person name="Qiu L.H."/>
        </authorList>
    </citation>
    <scope>NUCLEOTIDE SEQUENCE [LARGE SCALE GENOMIC DNA]</scope>
    <source>
        <strain evidence="9 10">DHOF10</strain>
    </source>
</reference>
<evidence type="ECO:0000256" key="5">
    <source>
        <dbReference type="ARBA" id="ARBA00022916"/>
    </source>
</evidence>
<proteinExistence type="predicted"/>
<dbReference type="GO" id="GO:0030244">
    <property type="term" value="P:cellulose biosynthetic process"/>
    <property type="evidence" value="ECO:0007669"/>
    <property type="project" value="UniProtKB-KW"/>
</dbReference>
<comment type="pathway">
    <text evidence="1">Glycan metabolism; bacterial cellulose biosynthesis.</text>
</comment>
<dbReference type="UniPathway" id="UPA00694"/>
<feature type="compositionally biased region" description="Low complexity" evidence="7">
    <location>
        <begin position="1132"/>
        <end position="1153"/>
    </location>
</feature>
<evidence type="ECO:0000256" key="7">
    <source>
        <dbReference type="SAM" id="MobiDB-lite"/>
    </source>
</evidence>
<feature type="compositionally biased region" description="Polar residues" evidence="7">
    <location>
        <begin position="313"/>
        <end position="322"/>
    </location>
</feature>
<name>A0A4Q1SED7_9BACT</name>
<gene>
    <name evidence="9" type="ORF">ESZ00_13040</name>
</gene>
<evidence type="ECO:0000256" key="3">
    <source>
        <dbReference type="ARBA" id="ARBA00022737"/>
    </source>
</evidence>
<feature type="region of interest" description="Disordered" evidence="7">
    <location>
        <begin position="304"/>
        <end position="327"/>
    </location>
</feature>
<comment type="caution">
    <text evidence="9">The sequence shown here is derived from an EMBL/GenBank/DDBJ whole genome shotgun (WGS) entry which is preliminary data.</text>
</comment>
<evidence type="ECO:0000256" key="4">
    <source>
        <dbReference type="ARBA" id="ARBA00022803"/>
    </source>
</evidence>
<evidence type="ECO:0000256" key="6">
    <source>
        <dbReference type="PROSITE-ProRule" id="PRU00339"/>
    </source>
</evidence>
<evidence type="ECO:0000256" key="1">
    <source>
        <dbReference type="ARBA" id="ARBA00005186"/>
    </source>
</evidence>
<dbReference type="OrthoDB" id="174989at2"/>
<evidence type="ECO:0000313" key="10">
    <source>
        <dbReference type="Proteomes" id="UP000290253"/>
    </source>
</evidence>
<organism evidence="9 10">
    <name type="scientific">Silvibacterium dinghuense</name>
    <dbReference type="NCBI Taxonomy" id="1560006"/>
    <lineage>
        <taxon>Bacteria</taxon>
        <taxon>Pseudomonadati</taxon>
        <taxon>Acidobacteriota</taxon>
        <taxon>Terriglobia</taxon>
        <taxon>Terriglobales</taxon>
        <taxon>Acidobacteriaceae</taxon>
        <taxon>Silvibacterium</taxon>
    </lineage>
</organism>
<feature type="domain" description="Cellulose synthase operon C C-terminal" evidence="8">
    <location>
        <begin position="1447"/>
        <end position="1784"/>
    </location>
</feature>
<evidence type="ECO:0000259" key="8">
    <source>
        <dbReference type="Pfam" id="PF05420"/>
    </source>
</evidence>
<dbReference type="Gene3D" id="1.25.40.10">
    <property type="entry name" value="Tetratricopeptide repeat domain"/>
    <property type="match status" value="7"/>
</dbReference>
<keyword evidence="5" id="KW-0135">Cellulose biosynthesis</keyword>
<dbReference type="Proteomes" id="UP000290253">
    <property type="component" value="Unassembled WGS sequence"/>
</dbReference>
<feature type="compositionally biased region" description="Low complexity" evidence="7">
    <location>
        <begin position="1105"/>
        <end position="1115"/>
    </location>
</feature>
<dbReference type="Pfam" id="PF14559">
    <property type="entry name" value="TPR_19"/>
    <property type="match status" value="4"/>
</dbReference>
<evidence type="ECO:0000313" key="9">
    <source>
        <dbReference type="EMBL" id="RXS95493.1"/>
    </source>
</evidence>
<keyword evidence="3" id="KW-0677">Repeat</keyword>
<keyword evidence="10" id="KW-1185">Reference proteome</keyword>